<keyword evidence="4" id="KW-1185">Reference proteome</keyword>
<evidence type="ECO:0000256" key="1">
    <source>
        <dbReference type="SAM" id="Coils"/>
    </source>
</evidence>
<organism evidence="3 4">
    <name type="scientific">Trichomonascus ciferrii</name>
    <dbReference type="NCBI Taxonomy" id="44093"/>
    <lineage>
        <taxon>Eukaryota</taxon>
        <taxon>Fungi</taxon>
        <taxon>Dikarya</taxon>
        <taxon>Ascomycota</taxon>
        <taxon>Saccharomycotina</taxon>
        <taxon>Dipodascomycetes</taxon>
        <taxon>Dipodascales</taxon>
        <taxon>Trichomonascaceae</taxon>
        <taxon>Trichomonascus</taxon>
        <taxon>Trichomonascus ciferrii complex</taxon>
    </lineage>
</organism>
<evidence type="ECO:0000313" key="4">
    <source>
        <dbReference type="Proteomes" id="UP000761534"/>
    </source>
</evidence>
<comment type="caution">
    <text evidence="3">The sequence shown here is derived from an EMBL/GenBank/DDBJ whole genome shotgun (WGS) entry which is preliminary data.</text>
</comment>
<sequence length="236" mass="24902">MVSIKNLAFFAFGAFAMCDVVASDVQDDSSAATNDTINGVPKEVHGALSRALNSFSLSDERIDQDVGNDTSHALANLASSVQNTNSALWQVSEACCIFCKPMPVASSCCGSCCAPSCGCYGSSYTVSGIKYNLAVDGKPKVGNLFPVFLQGNMNYVKDTLGSSLAPTMKKMAVRCNDLSEQIASGSLNEDDTEEAQSLVAELKKFSRNTNGITAVDSEREELNSALKKLSSALSSN</sequence>
<gene>
    <name evidence="3" type="ORF">TRICI_000415</name>
</gene>
<accession>A0A642VDH3</accession>
<feature type="signal peptide" evidence="2">
    <location>
        <begin position="1"/>
        <end position="23"/>
    </location>
</feature>
<dbReference type="Proteomes" id="UP000761534">
    <property type="component" value="Unassembled WGS sequence"/>
</dbReference>
<dbReference type="EMBL" id="SWFS01000035">
    <property type="protein sequence ID" value="KAA8917427.1"/>
    <property type="molecule type" value="Genomic_DNA"/>
</dbReference>
<dbReference type="VEuPathDB" id="FungiDB:TRICI_000415"/>
<dbReference type="AlphaFoldDB" id="A0A642VDH3"/>
<evidence type="ECO:0000313" key="3">
    <source>
        <dbReference type="EMBL" id="KAA8917427.1"/>
    </source>
</evidence>
<reference evidence="3" key="1">
    <citation type="journal article" date="2019" name="G3 (Bethesda)">
        <title>Genome Assemblies of Two Rare Opportunistic Yeast Pathogens: Diutina rugosa (syn. Candida rugosa) and Trichomonascus ciferrii (syn. Candida ciferrii).</title>
        <authorList>
            <person name="Mixao V."/>
            <person name="Saus E."/>
            <person name="Hansen A.P."/>
            <person name="Lass-Florl C."/>
            <person name="Gabaldon T."/>
        </authorList>
    </citation>
    <scope>NUCLEOTIDE SEQUENCE</scope>
    <source>
        <strain evidence="3">CBS 4856</strain>
    </source>
</reference>
<keyword evidence="1" id="KW-0175">Coiled coil</keyword>
<name>A0A642VDH3_9ASCO</name>
<proteinExistence type="predicted"/>
<feature type="chain" id="PRO_5024928422" evidence="2">
    <location>
        <begin position="24"/>
        <end position="236"/>
    </location>
</feature>
<keyword evidence="2" id="KW-0732">Signal</keyword>
<evidence type="ECO:0000256" key="2">
    <source>
        <dbReference type="SAM" id="SignalP"/>
    </source>
</evidence>
<feature type="coiled-coil region" evidence="1">
    <location>
        <begin position="188"/>
        <end position="232"/>
    </location>
</feature>
<protein>
    <submittedName>
        <fullName evidence="3">Uncharacterized protein</fullName>
    </submittedName>
</protein>